<evidence type="ECO:0000313" key="5">
    <source>
        <dbReference type="Proteomes" id="UP000625316"/>
    </source>
</evidence>
<comment type="similarity">
    <text evidence="1">Belongs to the LytR/CpsA/Psr (LCP) family.</text>
</comment>
<proteinExistence type="inferred from homology"/>
<dbReference type="NCBIfam" id="TIGR00350">
    <property type="entry name" value="lytR_cpsA_psr"/>
    <property type="match status" value="1"/>
</dbReference>
<accession>A0A928Z3P6</accession>
<keyword evidence="5" id="KW-1185">Reference proteome</keyword>
<gene>
    <name evidence="4" type="ORF">IQ266_14300</name>
</gene>
<dbReference type="InterPro" id="IPR027381">
    <property type="entry name" value="LytR/CpsA/Psr_C"/>
</dbReference>
<dbReference type="EMBL" id="JADEXQ010000047">
    <property type="protein sequence ID" value="MBE9030904.1"/>
    <property type="molecule type" value="Genomic_DNA"/>
</dbReference>
<dbReference type="InterPro" id="IPR004474">
    <property type="entry name" value="LytR_CpsA_psr"/>
</dbReference>
<dbReference type="AlphaFoldDB" id="A0A928Z3P6"/>
<dbReference type="RefSeq" id="WP_264325731.1">
    <property type="nucleotide sequence ID" value="NZ_JADEXQ010000047.1"/>
</dbReference>
<evidence type="ECO:0000259" key="3">
    <source>
        <dbReference type="Pfam" id="PF13399"/>
    </source>
</evidence>
<evidence type="ECO:0000313" key="4">
    <source>
        <dbReference type="EMBL" id="MBE9030904.1"/>
    </source>
</evidence>
<dbReference type="PANTHER" id="PTHR33392:SF6">
    <property type="entry name" value="POLYISOPRENYL-TEICHOIC ACID--PEPTIDOGLYCAN TEICHOIC ACID TRANSFERASE TAGU"/>
    <property type="match status" value="1"/>
</dbReference>
<protein>
    <submittedName>
        <fullName evidence="4">LCP family protein</fullName>
    </submittedName>
</protein>
<organism evidence="4 5">
    <name type="scientific">Romeriopsis navalis LEGE 11480</name>
    <dbReference type="NCBI Taxonomy" id="2777977"/>
    <lineage>
        <taxon>Bacteria</taxon>
        <taxon>Bacillati</taxon>
        <taxon>Cyanobacteriota</taxon>
        <taxon>Cyanophyceae</taxon>
        <taxon>Leptolyngbyales</taxon>
        <taxon>Leptolyngbyaceae</taxon>
        <taxon>Romeriopsis</taxon>
        <taxon>Romeriopsis navalis</taxon>
    </lineage>
</organism>
<dbReference type="Pfam" id="PF13399">
    <property type="entry name" value="LytR_C"/>
    <property type="match status" value="1"/>
</dbReference>
<dbReference type="Gene3D" id="3.30.70.2390">
    <property type="match status" value="1"/>
</dbReference>
<dbReference type="Pfam" id="PF03816">
    <property type="entry name" value="LytR_cpsA_psr"/>
    <property type="match status" value="1"/>
</dbReference>
<comment type="caution">
    <text evidence="4">The sequence shown here is derived from an EMBL/GenBank/DDBJ whole genome shotgun (WGS) entry which is preliminary data.</text>
</comment>
<dbReference type="PANTHER" id="PTHR33392">
    <property type="entry name" value="POLYISOPRENYL-TEICHOIC ACID--PEPTIDOGLYCAN TEICHOIC ACID TRANSFERASE TAGU"/>
    <property type="match status" value="1"/>
</dbReference>
<name>A0A928Z3P6_9CYAN</name>
<sequence length="432" mass="48013">MHHHPQKFRFGQWIGRAAIVLGASAVAASLGALAAVTIPIPGALSPQEGQRLLSGLVKNGFQYKVSRPVTVLVMGIDRVPDAADQAAIFSGRSDTMLILRIDPKENSVNMLSIPRDTQVEVPGIGVTKINQANASGGPLLARETVAGALNGIEIDRYVRVSTDAFRELVNQLGGVRVYVPTDMKYEDKTQNLNIDLEAGWRHLNGNQAEQFARFRNDNFGDIGRVQRQQALLKALRGQVSNPLTIARIPSIIKSMEKYIDTNLSFEEMIALVTLGLKMEQKDFQMVLLPGRFSGVDEFRSSYWIMDPDGRDRILRQYFKQTDDRDTETADTSQYDLRIAVQNATDDPDAGVRVADYLAAQGYYRVFMTKPWAESQAKTQVIVQGGQLDAAKSIQRELRIDQVEAASTGDLDSDLTIRVGNDWEQLSLDNFRR</sequence>
<reference evidence="4" key="1">
    <citation type="submission" date="2020-10" db="EMBL/GenBank/DDBJ databases">
        <authorList>
            <person name="Castelo-Branco R."/>
            <person name="Eusebio N."/>
            <person name="Adriana R."/>
            <person name="Vieira A."/>
            <person name="Brugerolle De Fraissinette N."/>
            <person name="Rezende De Castro R."/>
            <person name="Schneider M.P."/>
            <person name="Vasconcelos V."/>
            <person name="Leao P.N."/>
        </authorList>
    </citation>
    <scope>NUCLEOTIDE SEQUENCE</scope>
    <source>
        <strain evidence="4">LEGE 11480</strain>
    </source>
</reference>
<evidence type="ECO:0000256" key="1">
    <source>
        <dbReference type="ARBA" id="ARBA00006068"/>
    </source>
</evidence>
<dbReference type="InterPro" id="IPR050922">
    <property type="entry name" value="LytR/CpsA/Psr_CW_biosynth"/>
</dbReference>
<feature type="domain" description="Cell envelope-related transcriptional attenuator" evidence="2">
    <location>
        <begin position="92"/>
        <end position="239"/>
    </location>
</feature>
<dbReference type="Gene3D" id="3.40.630.190">
    <property type="entry name" value="LCP protein"/>
    <property type="match status" value="1"/>
</dbReference>
<dbReference type="Proteomes" id="UP000625316">
    <property type="component" value="Unassembled WGS sequence"/>
</dbReference>
<feature type="domain" description="LytR/CpsA/Psr regulator C-terminal" evidence="3">
    <location>
        <begin position="335"/>
        <end position="422"/>
    </location>
</feature>
<evidence type="ECO:0000259" key="2">
    <source>
        <dbReference type="Pfam" id="PF03816"/>
    </source>
</evidence>